<comment type="subcellular location">
    <subcellularLocation>
        <location evidence="1">Cell membrane</location>
        <topology evidence="1">Multi-pass membrane protein</topology>
    </subcellularLocation>
</comment>
<evidence type="ECO:0000256" key="5">
    <source>
        <dbReference type="ARBA" id="ARBA00022692"/>
    </source>
</evidence>
<feature type="transmembrane region" description="Helical" evidence="9">
    <location>
        <begin position="379"/>
        <end position="401"/>
    </location>
</feature>
<evidence type="ECO:0000256" key="9">
    <source>
        <dbReference type="SAM" id="Phobius"/>
    </source>
</evidence>
<dbReference type="GO" id="GO:0005304">
    <property type="term" value="F:L-valine transmembrane transporter activity"/>
    <property type="evidence" value="ECO:0007669"/>
    <property type="project" value="TreeGrafter"/>
</dbReference>
<evidence type="ECO:0000313" key="10">
    <source>
        <dbReference type="EMBL" id="TWT28508.1"/>
    </source>
</evidence>
<dbReference type="EMBL" id="VOHM01000004">
    <property type="protein sequence ID" value="TWT28508.1"/>
    <property type="molecule type" value="Genomic_DNA"/>
</dbReference>
<dbReference type="GO" id="GO:0015818">
    <property type="term" value="P:isoleucine transport"/>
    <property type="evidence" value="ECO:0007669"/>
    <property type="project" value="TreeGrafter"/>
</dbReference>
<reference evidence="10 11" key="1">
    <citation type="submission" date="2019-08" db="EMBL/GenBank/DDBJ databases">
        <authorList>
            <person name="Lei W."/>
        </authorList>
    </citation>
    <scope>NUCLEOTIDE SEQUENCE [LARGE SCALE GENOMIC DNA]</scope>
    <source>
        <strain evidence="10 11">CCUG 58627</strain>
    </source>
</reference>
<evidence type="ECO:0000256" key="6">
    <source>
        <dbReference type="ARBA" id="ARBA00022970"/>
    </source>
</evidence>
<keyword evidence="8 9" id="KW-0472">Membrane</keyword>
<dbReference type="GO" id="GO:0005886">
    <property type="term" value="C:plasma membrane"/>
    <property type="evidence" value="ECO:0007669"/>
    <property type="project" value="UniProtKB-SubCell"/>
</dbReference>
<gene>
    <name evidence="10" type="primary">brnQ</name>
    <name evidence="10" type="ORF">FRX94_02760</name>
</gene>
<dbReference type="Pfam" id="PF05525">
    <property type="entry name" value="Branch_AA_trans"/>
    <property type="match status" value="1"/>
</dbReference>
<feature type="transmembrane region" description="Helical" evidence="9">
    <location>
        <begin position="12"/>
        <end position="35"/>
    </location>
</feature>
<comment type="similarity">
    <text evidence="2">Belongs to the branched chain amino acid transporter family.</text>
</comment>
<dbReference type="PANTHER" id="PTHR30588:SF0">
    <property type="entry name" value="BRANCHED-CHAIN AMINO ACID PERMEASE BRNQ"/>
    <property type="match status" value="1"/>
</dbReference>
<feature type="transmembrane region" description="Helical" evidence="9">
    <location>
        <begin position="346"/>
        <end position="367"/>
    </location>
</feature>
<dbReference type="GO" id="GO:0015190">
    <property type="term" value="F:L-leucine transmembrane transporter activity"/>
    <property type="evidence" value="ECO:0007669"/>
    <property type="project" value="TreeGrafter"/>
</dbReference>
<evidence type="ECO:0000256" key="3">
    <source>
        <dbReference type="ARBA" id="ARBA00022448"/>
    </source>
</evidence>
<feature type="transmembrane region" description="Helical" evidence="9">
    <location>
        <begin position="286"/>
        <end position="307"/>
    </location>
</feature>
<evidence type="ECO:0000256" key="8">
    <source>
        <dbReference type="ARBA" id="ARBA00023136"/>
    </source>
</evidence>
<keyword evidence="4" id="KW-1003">Cell membrane</keyword>
<name>A0A5C5UR81_9CORY</name>
<feature type="transmembrane region" description="Helical" evidence="9">
    <location>
        <begin position="83"/>
        <end position="105"/>
    </location>
</feature>
<keyword evidence="6" id="KW-0029">Amino-acid transport</keyword>
<feature type="transmembrane region" description="Helical" evidence="9">
    <location>
        <begin position="237"/>
        <end position="257"/>
    </location>
</feature>
<feature type="transmembrane region" description="Helical" evidence="9">
    <location>
        <begin position="157"/>
        <end position="177"/>
    </location>
</feature>
<dbReference type="InterPro" id="IPR004685">
    <property type="entry name" value="Brnchd-chn_aa_trnsp_Livcs"/>
</dbReference>
<protein>
    <submittedName>
        <fullName evidence="10">Branched-chain amino acid transport system II carrier protein</fullName>
    </submittedName>
</protein>
<dbReference type="PANTHER" id="PTHR30588">
    <property type="entry name" value="BRANCHED-CHAIN AMINO ACID TRANSPORT SYSTEM 2 CARRIER PROTEIN"/>
    <property type="match status" value="1"/>
</dbReference>
<dbReference type="RefSeq" id="WP_146323593.1">
    <property type="nucleotide sequence ID" value="NZ_BAABLR010000014.1"/>
</dbReference>
<keyword evidence="5 9" id="KW-0812">Transmembrane</keyword>
<evidence type="ECO:0000313" key="11">
    <source>
        <dbReference type="Proteomes" id="UP000320791"/>
    </source>
</evidence>
<dbReference type="GO" id="GO:0015820">
    <property type="term" value="P:L-leucine transport"/>
    <property type="evidence" value="ECO:0007669"/>
    <property type="project" value="TreeGrafter"/>
</dbReference>
<feature type="transmembrane region" description="Helical" evidence="9">
    <location>
        <begin position="421"/>
        <end position="441"/>
    </location>
</feature>
<feature type="transmembrane region" description="Helical" evidence="9">
    <location>
        <begin position="47"/>
        <end position="71"/>
    </location>
</feature>
<accession>A0A5C5UR81</accession>
<feature type="transmembrane region" description="Helical" evidence="9">
    <location>
        <begin position="319"/>
        <end position="340"/>
    </location>
</feature>
<feature type="transmembrane region" description="Helical" evidence="9">
    <location>
        <begin position="125"/>
        <end position="145"/>
    </location>
</feature>
<evidence type="ECO:0000256" key="2">
    <source>
        <dbReference type="ARBA" id="ARBA00008540"/>
    </source>
</evidence>
<evidence type="ECO:0000256" key="1">
    <source>
        <dbReference type="ARBA" id="ARBA00004651"/>
    </source>
</evidence>
<feature type="transmembrane region" description="Helical" evidence="9">
    <location>
        <begin position="197"/>
        <end position="217"/>
    </location>
</feature>
<organism evidence="10 11">
    <name type="scientific">Corynebacterium canis</name>
    <dbReference type="NCBI Taxonomy" id="679663"/>
    <lineage>
        <taxon>Bacteria</taxon>
        <taxon>Bacillati</taxon>
        <taxon>Actinomycetota</taxon>
        <taxon>Actinomycetes</taxon>
        <taxon>Mycobacteriales</taxon>
        <taxon>Corynebacteriaceae</taxon>
        <taxon>Corynebacterium</taxon>
    </lineage>
</organism>
<keyword evidence="11" id="KW-1185">Reference proteome</keyword>
<dbReference type="GO" id="GO:0015188">
    <property type="term" value="F:L-isoleucine transmembrane transporter activity"/>
    <property type="evidence" value="ECO:0007669"/>
    <property type="project" value="TreeGrafter"/>
</dbReference>
<keyword evidence="7 9" id="KW-1133">Transmembrane helix</keyword>
<sequence length="465" mass="48408">MAKTSAAAKTSITSAVTVATLMLFSMFFGAGNLIFPPILGAHAGPGFSWAIIGFLLTGVALPVISVIAVAITGNDIIDLARRGGVWFGVAFPVLVYLAIGAFYALPRTAVVSFSTAITPITGYDSTLAAAVFSAIFFGISLALAFDPSNLVDKLGKYLTPALLILLAALVALSVLKLRGEDMSASAEYAEHPLTAGLIQGYFTMDSLAALAFGIVVVSSLRHKGVPNGPTLVRGVSYAAIGAGALLMVIYLGLGYIGHVIPNPRGYSDGAALLTDAAQLTMGTPGLVVFGLIVLLACLTTAAGLIGATSEFFHRIVPRLSYRNWAILFTLISFALSINGLKAVLSIAGPIIGFLYPAAITLVFLTLIEPLFRKKLHYTFRFGLTVSVLWAGLMSLNALGLGSSVIEPLINWSPMHAQDLGWVLPTAAVIALGIGVDSAIIPPRAVPVGGERQEEAQARADAAATH</sequence>
<dbReference type="NCBIfam" id="TIGR00796">
    <property type="entry name" value="livcs"/>
    <property type="match status" value="1"/>
</dbReference>
<keyword evidence="3" id="KW-0813">Transport</keyword>
<dbReference type="OrthoDB" id="9783920at2"/>
<evidence type="ECO:0000256" key="7">
    <source>
        <dbReference type="ARBA" id="ARBA00022989"/>
    </source>
</evidence>
<comment type="caution">
    <text evidence="10">The sequence shown here is derived from an EMBL/GenBank/DDBJ whole genome shotgun (WGS) entry which is preliminary data.</text>
</comment>
<evidence type="ECO:0000256" key="4">
    <source>
        <dbReference type="ARBA" id="ARBA00022475"/>
    </source>
</evidence>
<proteinExistence type="inferred from homology"/>
<dbReference type="AlphaFoldDB" id="A0A5C5UR81"/>
<dbReference type="Proteomes" id="UP000320791">
    <property type="component" value="Unassembled WGS sequence"/>
</dbReference>